<gene>
    <name evidence="10" type="ORF">Rhow_001459</name>
</gene>
<evidence type="ECO:0000256" key="5">
    <source>
        <dbReference type="ARBA" id="ARBA00023136"/>
    </source>
</evidence>
<dbReference type="InterPro" id="IPR051211">
    <property type="entry name" value="PG_lysyltransferase"/>
</dbReference>
<dbReference type="EMBL" id="BHYM01000019">
    <property type="protein sequence ID" value="GCE38407.1"/>
    <property type="molecule type" value="Genomic_DNA"/>
</dbReference>
<feature type="transmembrane region" description="Helical" evidence="7">
    <location>
        <begin position="379"/>
        <end position="403"/>
    </location>
</feature>
<comment type="caution">
    <text evidence="10">The sequence shown here is derived from an EMBL/GenBank/DDBJ whole genome shotgun (WGS) entry which is preliminary data.</text>
</comment>
<feature type="transmembrane region" description="Helical" evidence="7">
    <location>
        <begin position="415"/>
        <end position="437"/>
    </location>
</feature>
<dbReference type="GO" id="GO:0016755">
    <property type="term" value="F:aminoacyltransferase activity"/>
    <property type="evidence" value="ECO:0007669"/>
    <property type="project" value="TreeGrafter"/>
</dbReference>
<accession>A0A402C4B5</accession>
<evidence type="ECO:0000256" key="6">
    <source>
        <dbReference type="SAM" id="MobiDB-lite"/>
    </source>
</evidence>
<feature type="transmembrane region" description="Helical" evidence="7">
    <location>
        <begin position="42"/>
        <end position="61"/>
    </location>
</feature>
<evidence type="ECO:0000259" key="8">
    <source>
        <dbReference type="Pfam" id="PF01694"/>
    </source>
</evidence>
<dbReference type="GO" id="GO:0055091">
    <property type="term" value="P:phospholipid homeostasis"/>
    <property type="evidence" value="ECO:0007669"/>
    <property type="project" value="TreeGrafter"/>
</dbReference>
<keyword evidence="3 7" id="KW-0812">Transmembrane</keyword>
<dbReference type="GO" id="GO:0004252">
    <property type="term" value="F:serine-type endopeptidase activity"/>
    <property type="evidence" value="ECO:0007669"/>
    <property type="project" value="InterPro"/>
</dbReference>
<evidence type="ECO:0000256" key="3">
    <source>
        <dbReference type="ARBA" id="ARBA00022692"/>
    </source>
</evidence>
<evidence type="ECO:0000256" key="1">
    <source>
        <dbReference type="ARBA" id="ARBA00004651"/>
    </source>
</evidence>
<keyword evidence="11" id="KW-1185">Reference proteome</keyword>
<name>A0A402C4B5_RHOWR</name>
<dbReference type="SUPFAM" id="SSF144091">
    <property type="entry name" value="Rhomboid-like"/>
    <property type="match status" value="1"/>
</dbReference>
<dbReference type="InterPro" id="IPR024320">
    <property type="entry name" value="LPG_synthase_C"/>
</dbReference>
<keyword evidence="5 7" id="KW-0472">Membrane</keyword>
<feature type="transmembrane region" description="Helical" evidence="7">
    <location>
        <begin position="211"/>
        <end position="229"/>
    </location>
</feature>
<dbReference type="Proteomes" id="UP000287519">
    <property type="component" value="Unassembled WGS sequence"/>
</dbReference>
<dbReference type="Pfam" id="PF01694">
    <property type="entry name" value="Rhomboid"/>
    <property type="match status" value="1"/>
</dbReference>
<dbReference type="PANTHER" id="PTHR34697">
    <property type="entry name" value="PHOSPHATIDYLGLYCEROL LYSYLTRANSFERASE"/>
    <property type="match status" value="1"/>
</dbReference>
<feature type="transmembrane region" description="Helical" evidence="7">
    <location>
        <begin position="487"/>
        <end position="507"/>
    </location>
</feature>
<evidence type="ECO:0000259" key="9">
    <source>
        <dbReference type="Pfam" id="PF09924"/>
    </source>
</evidence>
<feature type="transmembrane region" description="Helical" evidence="7">
    <location>
        <begin position="241"/>
        <end position="263"/>
    </location>
</feature>
<dbReference type="InterPro" id="IPR022764">
    <property type="entry name" value="Peptidase_S54_rhomboid_dom"/>
</dbReference>
<feature type="transmembrane region" description="Helical" evidence="7">
    <location>
        <begin position="306"/>
        <end position="325"/>
    </location>
</feature>
<feature type="domain" description="Peptidase S54 rhomboid" evidence="8">
    <location>
        <begin position="84"/>
        <end position="224"/>
    </location>
</feature>
<organism evidence="10 11">
    <name type="scientific">Rhodococcus wratislaviensis</name>
    <name type="common">Tsukamurella wratislaviensis</name>
    <dbReference type="NCBI Taxonomy" id="44752"/>
    <lineage>
        <taxon>Bacteria</taxon>
        <taxon>Bacillati</taxon>
        <taxon>Actinomycetota</taxon>
        <taxon>Actinomycetes</taxon>
        <taxon>Mycobacteriales</taxon>
        <taxon>Nocardiaceae</taxon>
        <taxon>Rhodococcus</taxon>
    </lineage>
</organism>
<dbReference type="AlphaFoldDB" id="A0A402C4B5"/>
<feature type="transmembrane region" description="Helical" evidence="7">
    <location>
        <begin position="97"/>
        <end position="114"/>
    </location>
</feature>
<reference evidence="10 11" key="1">
    <citation type="submission" date="2018-11" db="EMBL/GenBank/DDBJ databases">
        <title>Microbial catabolism of amino acid.</title>
        <authorList>
            <person name="Hibi M."/>
            <person name="Ogawa J."/>
        </authorList>
    </citation>
    <scope>NUCLEOTIDE SEQUENCE [LARGE SCALE GENOMIC DNA]</scope>
    <source>
        <strain evidence="10 11">C31-06</strain>
    </source>
</reference>
<evidence type="ECO:0000313" key="10">
    <source>
        <dbReference type="EMBL" id="GCE38407.1"/>
    </source>
</evidence>
<proteinExistence type="predicted"/>
<keyword evidence="4 7" id="KW-1133">Transmembrane helix</keyword>
<feature type="region of interest" description="Disordered" evidence="6">
    <location>
        <begin position="1"/>
        <end position="24"/>
    </location>
</feature>
<dbReference type="InterPro" id="IPR035952">
    <property type="entry name" value="Rhomboid-like_sf"/>
</dbReference>
<sequence>MGTWRMKTDDSAATGHGTAARVRGQTGRAAERVWGGVRGAPVSIALLVAIWILAIATSSVISGPSHDLSQHVAIGIRAFQNGWVWTLLTAGLWGDDVLAYLSTTVLLLVVAAPLERRMGSARFTLAAVATQVLGGLLALSVAAVAKVVDANWGFRLHVGMAVGPSTWIVGAAMVASSDMGTLWRRRIRVGVLVFTITLALFSGSLQDVVRLAAAVVGLVIGRWIVGRSARGERIAGTQREGRVLVAIVVAASAIGPMIAALSAEAVGPLAVLRDLFRGVPYTAGEVRDLCEVSAADPECRRGLLELRLSGIGPTLLSLMPSLFLLTLSDGLRRGRRFAWVASVIAQVILLVLSLLNFAVRFVDSLDEDSLFYGLADPNLYRTLVPFLTPLAILIVLLATRRFFDVSAPAGTYRRLAGVLVALAAGLAVLYVLGGLWARHGFDPRPGMTTLLADFPERLIPPVYLQWLDPRLLPESIPATLLYEWTGVVFWIALCALVAATFLSPAIGSDSKSTERARALLKSGSGSPLSWMTTWRGNNYWFSADGTSYVAYRVIAGVALTTGDPVGPPDRLRDTVEHFAEFAAANGWIPCFYSVTGEVRDITDALGWSGIQVAEETVLDLGQIAFTGKRFQDVRTALNKAKKSGITAEWVSFPSAPRAITDQITAISEEWVADKGMPEMGFTLGGLDEVDDPEVRCLVAVDEDRTVHGITSWLPVYQDGRVVGWTLDFMRRRAEGFRPAMEFLIASAALKLEEEGAQFLSLSGAPLAKVEQPDGDADERERSESSSLSAVMDSVLDLLGRTLEPVYGFRSLLAFKSKFQPRYVAMHMTFADPAALPSIGNAVGRAYLPTVSLGQSYRLVRTMIGGRR</sequence>
<evidence type="ECO:0008006" key="12">
    <source>
        <dbReference type="Google" id="ProtNLM"/>
    </source>
</evidence>
<feature type="transmembrane region" description="Helical" evidence="7">
    <location>
        <begin position="337"/>
        <end position="359"/>
    </location>
</feature>
<dbReference type="Gene3D" id="1.20.1540.10">
    <property type="entry name" value="Rhomboid-like"/>
    <property type="match status" value="1"/>
</dbReference>
<dbReference type="Pfam" id="PF09924">
    <property type="entry name" value="LPG_synthase_C"/>
    <property type="match status" value="1"/>
</dbReference>
<feature type="transmembrane region" description="Helical" evidence="7">
    <location>
        <begin position="126"/>
        <end position="148"/>
    </location>
</feature>
<protein>
    <recommendedName>
        <fullName evidence="12">Phosphatidylglycerol lysyltransferase C-terminal domain-containing protein</fullName>
    </recommendedName>
</protein>
<dbReference type="PANTHER" id="PTHR34697:SF2">
    <property type="entry name" value="PHOSPHATIDYLGLYCEROL LYSYLTRANSFERASE"/>
    <property type="match status" value="1"/>
</dbReference>
<feature type="compositionally biased region" description="Basic and acidic residues" evidence="6">
    <location>
        <begin position="1"/>
        <end position="10"/>
    </location>
</feature>
<evidence type="ECO:0000256" key="7">
    <source>
        <dbReference type="SAM" id="Phobius"/>
    </source>
</evidence>
<evidence type="ECO:0000256" key="4">
    <source>
        <dbReference type="ARBA" id="ARBA00022989"/>
    </source>
</evidence>
<evidence type="ECO:0000313" key="11">
    <source>
        <dbReference type="Proteomes" id="UP000287519"/>
    </source>
</evidence>
<comment type="subcellular location">
    <subcellularLocation>
        <location evidence="1">Cell membrane</location>
        <topology evidence="1">Multi-pass membrane protein</topology>
    </subcellularLocation>
</comment>
<feature type="transmembrane region" description="Helical" evidence="7">
    <location>
        <begin position="187"/>
        <end position="205"/>
    </location>
</feature>
<feature type="domain" description="Phosphatidylglycerol lysyltransferase C-terminal" evidence="9">
    <location>
        <begin position="518"/>
        <end position="823"/>
    </location>
</feature>
<dbReference type="GO" id="GO:0005886">
    <property type="term" value="C:plasma membrane"/>
    <property type="evidence" value="ECO:0007669"/>
    <property type="project" value="UniProtKB-SubCell"/>
</dbReference>
<feature type="transmembrane region" description="Helical" evidence="7">
    <location>
        <begin position="154"/>
        <end position="175"/>
    </location>
</feature>
<keyword evidence="2" id="KW-1003">Cell membrane</keyword>
<evidence type="ECO:0000256" key="2">
    <source>
        <dbReference type="ARBA" id="ARBA00022475"/>
    </source>
</evidence>